<feature type="transmembrane region" description="Helical" evidence="7">
    <location>
        <begin position="33"/>
        <end position="51"/>
    </location>
</feature>
<accession>A0A3S4HP94</accession>
<dbReference type="GO" id="GO:0005886">
    <property type="term" value="C:plasma membrane"/>
    <property type="evidence" value="ECO:0007669"/>
    <property type="project" value="UniProtKB-SubCell"/>
</dbReference>
<dbReference type="InterPro" id="IPR020846">
    <property type="entry name" value="MFS_dom"/>
</dbReference>
<feature type="domain" description="Major facilitator superfamily (MFS) profile" evidence="8">
    <location>
        <begin position="1"/>
        <end position="242"/>
    </location>
</feature>
<proteinExistence type="predicted"/>
<keyword evidence="3" id="KW-1003">Cell membrane</keyword>
<dbReference type="SUPFAM" id="SSF103473">
    <property type="entry name" value="MFS general substrate transporter"/>
    <property type="match status" value="1"/>
</dbReference>
<evidence type="ECO:0000256" key="6">
    <source>
        <dbReference type="ARBA" id="ARBA00023136"/>
    </source>
</evidence>
<evidence type="ECO:0000256" key="7">
    <source>
        <dbReference type="SAM" id="Phobius"/>
    </source>
</evidence>
<dbReference type="GO" id="GO:0022857">
    <property type="term" value="F:transmembrane transporter activity"/>
    <property type="evidence" value="ECO:0007669"/>
    <property type="project" value="InterPro"/>
</dbReference>
<evidence type="ECO:0000256" key="4">
    <source>
        <dbReference type="ARBA" id="ARBA00022692"/>
    </source>
</evidence>
<dbReference type="PROSITE" id="PS50850">
    <property type="entry name" value="MFS"/>
    <property type="match status" value="1"/>
</dbReference>
<protein>
    <submittedName>
        <fullName evidence="9">Proline porter II</fullName>
    </submittedName>
</protein>
<dbReference type="InterPro" id="IPR036259">
    <property type="entry name" value="MFS_trans_sf"/>
</dbReference>
<feature type="transmembrane region" description="Helical" evidence="7">
    <location>
        <begin position="63"/>
        <end position="84"/>
    </location>
</feature>
<evidence type="ECO:0000313" key="9">
    <source>
        <dbReference type="EMBL" id="VEB41354.1"/>
    </source>
</evidence>
<keyword evidence="4 7" id="KW-0812">Transmembrane</keyword>
<name>A0A3S4HP94_CHRVL</name>
<evidence type="ECO:0000256" key="2">
    <source>
        <dbReference type="ARBA" id="ARBA00022448"/>
    </source>
</evidence>
<dbReference type="EMBL" id="LR134182">
    <property type="protein sequence ID" value="VEB41354.1"/>
    <property type="molecule type" value="Genomic_DNA"/>
</dbReference>
<dbReference type="Pfam" id="PF00083">
    <property type="entry name" value="Sugar_tr"/>
    <property type="match status" value="1"/>
</dbReference>
<dbReference type="Gene3D" id="1.20.1250.20">
    <property type="entry name" value="MFS general substrate transporter like domains"/>
    <property type="match status" value="2"/>
</dbReference>
<dbReference type="InterPro" id="IPR005828">
    <property type="entry name" value="MFS_sugar_transport-like"/>
</dbReference>
<evidence type="ECO:0000313" key="10">
    <source>
        <dbReference type="Proteomes" id="UP000275777"/>
    </source>
</evidence>
<dbReference type="AlphaFoldDB" id="A0A3S4HP94"/>
<dbReference type="PANTHER" id="PTHR43045:SF7">
    <property type="entry name" value="MAJOR FACILITATOR SUPERFAMILY TRANSPORTER"/>
    <property type="match status" value="1"/>
</dbReference>
<dbReference type="PROSITE" id="PS00217">
    <property type="entry name" value="SUGAR_TRANSPORT_2"/>
    <property type="match status" value="1"/>
</dbReference>
<sequence length="242" mass="26150">MLQGLAIGGEYGGAAIYVAEHAPDHKRGGYTSWIQVTAGAGLLLSLLVILACRKLTGEAFNEWGWRLPFLLSIFLLAISTWIRLSMQESPAFLKMKAEGKHSKAPISEAFGNWRNLKIVLISLFGFNGGQAVTFYCAQFYSLFFLTQILKVDPQTANLMLIASLILTTPLFLYFGHLSDRIGRKPVLIAGLALGLALTFPAFRWLTDYANPDVAAAEASSPVIVVADPAVAISSSTPSAKPS</sequence>
<evidence type="ECO:0000256" key="1">
    <source>
        <dbReference type="ARBA" id="ARBA00004651"/>
    </source>
</evidence>
<feature type="transmembrane region" description="Helical" evidence="7">
    <location>
        <begin position="155"/>
        <end position="174"/>
    </location>
</feature>
<keyword evidence="5 7" id="KW-1133">Transmembrane helix</keyword>
<keyword evidence="2" id="KW-0813">Transport</keyword>
<feature type="transmembrane region" description="Helical" evidence="7">
    <location>
        <begin position="118"/>
        <end position="143"/>
    </location>
</feature>
<evidence type="ECO:0000256" key="5">
    <source>
        <dbReference type="ARBA" id="ARBA00022989"/>
    </source>
</evidence>
<evidence type="ECO:0000259" key="8">
    <source>
        <dbReference type="PROSITE" id="PS50850"/>
    </source>
</evidence>
<dbReference type="Proteomes" id="UP000275777">
    <property type="component" value="Chromosome"/>
</dbReference>
<evidence type="ECO:0000256" key="3">
    <source>
        <dbReference type="ARBA" id="ARBA00022475"/>
    </source>
</evidence>
<organism evidence="9 10">
    <name type="scientific">Chromobacterium violaceum</name>
    <dbReference type="NCBI Taxonomy" id="536"/>
    <lineage>
        <taxon>Bacteria</taxon>
        <taxon>Pseudomonadati</taxon>
        <taxon>Pseudomonadota</taxon>
        <taxon>Betaproteobacteria</taxon>
        <taxon>Neisseriales</taxon>
        <taxon>Chromobacteriaceae</taxon>
        <taxon>Chromobacterium</taxon>
    </lineage>
</organism>
<dbReference type="InterPro" id="IPR005829">
    <property type="entry name" value="Sugar_transporter_CS"/>
</dbReference>
<reference evidence="9 10" key="1">
    <citation type="submission" date="2018-12" db="EMBL/GenBank/DDBJ databases">
        <authorList>
            <consortium name="Pathogen Informatics"/>
        </authorList>
    </citation>
    <scope>NUCLEOTIDE SEQUENCE [LARGE SCALE GENOMIC DNA]</scope>
    <source>
        <strain evidence="9 10">NCTC9695</strain>
    </source>
</reference>
<gene>
    <name evidence="9" type="primary">proP_1</name>
    <name evidence="9" type="ORF">NCTC9695_01775</name>
</gene>
<feature type="transmembrane region" description="Helical" evidence="7">
    <location>
        <begin position="186"/>
        <end position="205"/>
    </location>
</feature>
<dbReference type="PANTHER" id="PTHR43045">
    <property type="entry name" value="SHIKIMATE TRANSPORTER"/>
    <property type="match status" value="1"/>
</dbReference>
<keyword evidence="6 7" id="KW-0472">Membrane</keyword>
<comment type="subcellular location">
    <subcellularLocation>
        <location evidence="1">Cell membrane</location>
        <topology evidence="1">Multi-pass membrane protein</topology>
    </subcellularLocation>
</comment>